<comment type="caution">
    <text evidence="8">The sequence shown here is derived from an EMBL/GenBank/DDBJ whole genome shotgun (WGS) entry which is preliminary data.</text>
</comment>
<feature type="domain" description="Citrate transporter-like" evidence="7">
    <location>
        <begin position="53"/>
        <end position="402"/>
    </location>
</feature>
<dbReference type="AlphaFoldDB" id="A0A9D9NNZ9"/>
<evidence type="ECO:0000256" key="6">
    <source>
        <dbReference type="SAM" id="Phobius"/>
    </source>
</evidence>
<feature type="transmembrane region" description="Helical" evidence="6">
    <location>
        <begin position="384"/>
        <end position="402"/>
    </location>
</feature>
<dbReference type="NCBIfam" id="TIGR00785">
    <property type="entry name" value="dass"/>
    <property type="match status" value="1"/>
</dbReference>
<dbReference type="GO" id="GO:0005886">
    <property type="term" value="C:plasma membrane"/>
    <property type="evidence" value="ECO:0007669"/>
    <property type="project" value="TreeGrafter"/>
</dbReference>
<reference evidence="8" key="1">
    <citation type="submission" date="2020-10" db="EMBL/GenBank/DDBJ databases">
        <authorList>
            <person name="Gilroy R."/>
        </authorList>
    </citation>
    <scope>NUCLEOTIDE SEQUENCE</scope>
    <source>
        <strain evidence="8">B3-1481</strain>
    </source>
</reference>
<evidence type="ECO:0000256" key="4">
    <source>
        <dbReference type="ARBA" id="ARBA00022989"/>
    </source>
</evidence>
<evidence type="ECO:0000259" key="7">
    <source>
        <dbReference type="Pfam" id="PF03600"/>
    </source>
</evidence>
<feature type="transmembrane region" description="Helical" evidence="6">
    <location>
        <begin position="298"/>
        <end position="318"/>
    </location>
</feature>
<feature type="transmembrane region" description="Helical" evidence="6">
    <location>
        <begin position="12"/>
        <end position="34"/>
    </location>
</feature>
<dbReference type="InterPro" id="IPR001898">
    <property type="entry name" value="SLC13A/DASS"/>
</dbReference>
<accession>A0A9D9NNZ9</accession>
<sequence>MSTSKFSVKYCVLLPIVLAVTIFLWAVPVSFFGIDALTVVQQRMIAIFIFAALMWMFEIIPNWTTSLIVIVVMLLTVSDKGMRAFCDPQYGTLIDYKSIMASFADPVVMLFLGGFVLAIVASKYGMDAKLAKVLLGLFGKNPRFVLLGFLLVISLFSMFMSNTATAAMMLAFLAPVLKALPDNETGKVALALSIPIAANLGGMGTPIGTPPNAIALGALESAGYQISFVEWMEHMVPYVIVMILIAWGLLMLFFPFKSKKIELHIETKNDKKTWRTYVAWGTFAVTLLLWVTEAITGINSNIVALIPLAVYTCTGVFGKDDIKEINWSVLWLVAGGFALGTGLNKTGLAATLINAIPFSTMDVVIVILIAGGVCYALSNFISNSATAALLVPILVVVGSAMADPSAANHDQFMQFGGMEALVPFIAVCASLAMILPISTPPNAIASSTGLVKTKDMAKVGVLIGVVGFILGYFMLTEFFPFEKIV</sequence>
<feature type="transmembrane region" description="Helical" evidence="6">
    <location>
        <begin position="188"/>
        <end position="207"/>
    </location>
</feature>
<keyword evidence="4 6" id="KW-1133">Transmembrane helix</keyword>
<reference evidence="8" key="2">
    <citation type="journal article" date="2021" name="PeerJ">
        <title>Extensive microbial diversity within the chicken gut microbiome revealed by metagenomics and culture.</title>
        <authorList>
            <person name="Gilroy R."/>
            <person name="Ravi A."/>
            <person name="Getino M."/>
            <person name="Pursley I."/>
            <person name="Horton D.L."/>
            <person name="Alikhan N.F."/>
            <person name="Baker D."/>
            <person name="Gharbi K."/>
            <person name="Hall N."/>
            <person name="Watson M."/>
            <person name="Adriaenssens E.M."/>
            <person name="Foster-Nyarko E."/>
            <person name="Jarju S."/>
            <person name="Secka A."/>
            <person name="Antonio M."/>
            <person name="Oren A."/>
            <person name="Chaudhuri R.R."/>
            <person name="La Ragione R."/>
            <person name="Hildebrand F."/>
            <person name="Pallen M.J."/>
        </authorList>
    </citation>
    <scope>NUCLEOTIDE SEQUENCE</scope>
    <source>
        <strain evidence="8">B3-1481</strain>
    </source>
</reference>
<feature type="transmembrane region" description="Helical" evidence="6">
    <location>
        <begin position="107"/>
        <end position="126"/>
    </location>
</feature>
<dbReference type="CDD" id="cd01115">
    <property type="entry name" value="SLC13_permease"/>
    <property type="match status" value="1"/>
</dbReference>
<feature type="transmembrane region" description="Helical" evidence="6">
    <location>
        <begin position="274"/>
        <end position="292"/>
    </location>
</feature>
<gene>
    <name evidence="8" type="ORF">IAB76_05255</name>
</gene>
<dbReference type="PANTHER" id="PTHR10283:SF92">
    <property type="entry name" value="LOW-AFFINITY PHOSPHATE TRANSPORTER PHO91"/>
    <property type="match status" value="1"/>
</dbReference>
<feature type="transmembrane region" description="Helical" evidence="6">
    <location>
        <begin position="355"/>
        <end position="377"/>
    </location>
</feature>
<organism evidence="8 9">
    <name type="scientific">Candidatus Cryptobacteroides avistercoris</name>
    <dbReference type="NCBI Taxonomy" id="2840758"/>
    <lineage>
        <taxon>Bacteria</taxon>
        <taxon>Pseudomonadati</taxon>
        <taxon>Bacteroidota</taxon>
        <taxon>Bacteroidia</taxon>
        <taxon>Bacteroidales</taxon>
        <taxon>Candidatus Cryptobacteroides</taxon>
    </lineage>
</organism>
<feature type="transmembrane region" description="Helical" evidence="6">
    <location>
        <begin position="235"/>
        <end position="254"/>
    </location>
</feature>
<keyword evidence="5 6" id="KW-0472">Membrane</keyword>
<dbReference type="Proteomes" id="UP000823769">
    <property type="component" value="Unassembled WGS sequence"/>
</dbReference>
<evidence type="ECO:0000313" key="9">
    <source>
        <dbReference type="Proteomes" id="UP000823769"/>
    </source>
</evidence>
<feature type="transmembrane region" description="Helical" evidence="6">
    <location>
        <begin position="46"/>
        <end position="75"/>
    </location>
</feature>
<dbReference type="EMBL" id="JADILW010000074">
    <property type="protein sequence ID" value="MBO8480497.1"/>
    <property type="molecule type" value="Genomic_DNA"/>
</dbReference>
<protein>
    <submittedName>
        <fullName evidence="8">SLC13/DASS family transporter</fullName>
    </submittedName>
</protein>
<evidence type="ECO:0000256" key="2">
    <source>
        <dbReference type="ARBA" id="ARBA00022448"/>
    </source>
</evidence>
<proteinExistence type="predicted"/>
<evidence type="ECO:0000256" key="1">
    <source>
        <dbReference type="ARBA" id="ARBA00004141"/>
    </source>
</evidence>
<feature type="transmembrane region" description="Helical" evidence="6">
    <location>
        <begin position="456"/>
        <end position="475"/>
    </location>
</feature>
<feature type="transmembrane region" description="Helical" evidence="6">
    <location>
        <begin position="325"/>
        <end position="343"/>
    </location>
</feature>
<dbReference type="Pfam" id="PF03600">
    <property type="entry name" value="CitMHS"/>
    <property type="match status" value="1"/>
</dbReference>
<dbReference type="InterPro" id="IPR004680">
    <property type="entry name" value="Cit_transptr-like_dom"/>
</dbReference>
<evidence type="ECO:0000313" key="8">
    <source>
        <dbReference type="EMBL" id="MBO8480497.1"/>
    </source>
</evidence>
<feature type="transmembrane region" description="Helical" evidence="6">
    <location>
        <begin position="414"/>
        <end position="435"/>
    </location>
</feature>
<keyword evidence="2" id="KW-0813">Transport</keyword>
<keyword evidence="3 6" id="KW-0812">Transmembrane</keyword>
<evidence type="ECO:0000256" key="3">
    <source>
        <dbReference type="ARBA" id="ARBA00022692"/>
    </source>
</evidence>
<comment type="subcellular location">
    <subcellularLocation>
        <location evidence="1">Membrane</location>
        <topology evidence="1">Multi-pass membrane protein</topology>
    </subcellularLocation>
</comment>
<evidence type="ECO:0000256" key="5">
    <source>
        <dbReference type="ARBA" id="ARBA00023136"/>
    </source>
</evidence>
<name>A0A9D9NNZ9_9BACT</name>
<dbReference type="PANTHER" id="PTHR10283">
    <property type="entry name" value="SOLUTE CARRIER FAMILY 13 MEMBER"/>
    <property type="match status" value="1"/>
</dbReference>
<feature type="transmembrane region" description="Helical" evidence="6">
    <location>
        <begin position="146"/>
        <end position="176"/>
    </location>
</feature>
<dbReference type="GO" id="GO:0005315">
    <property type="term" value="F:phosphate transmembrane transporter activity"/>
    <property type="evidence" value="ECO:0007669"/>
    <property type="project" value="TreeGrafter"/>
</dbReference>